<gene>
    <name evidence="10" type="ORF">DVH24_036676</name>
</gene>
<evidence type="ECO:0000256" key="7">
    <source>
        <dbReference type="SAM" id="MobiDB-lite"/>
    </source>
</evidence>
<feature type="transmembrane region" description="Helical" evidence="8">
    <location>
        <begin position="31"/>
        <end position="55"/>
    </location>
</feature>
<comment type="subcellular location">
    <subcellularLocation>
        <location evidence="1">Membrane</location>
        <topology evidence="1">Multi-pass membrane protein</topology>
    </subcellularLocation>
</comment>
<dbReference type="SUPFAM" id="SSF103473">
    <property type="entry name" value="MFS general substrate transporter"/>
    <property type="match status" value="1"/>
</dbReference>
<dbReference type="CDD" id="cd17358">
    <property type="entry name" value="MFS_GLUT6_8_Class3_like"/>
    <property type="match status" value="1"/>
</dbReference>
<evidence type="ECO:0000256" key="6">
    <source>
        <dbReference type="ARBA" id="ARBA00023136"/>
    </source>
</evidence>
<dbReference type="PRINTS" id="PR00171">
    <property type="entry name" value="SUGRTRNSPORT"/>
</dbReference>
<evidence type="ECO:0000259" key="9">
    <source>
        <dbReference type="PROSITE" id="PS50850"/>
    </source>
</evidence>
<dbReference type="Gene3D" id="1.20.1250.20">
    <property type="entry name" value="MFS general substrate transporter like domains"/>
    <property type="match status" value="2"/>
</dbReference>
<feature type="transmembrane region" description="Helical" evidence="8">
    <location>
        <begin position="285"/>
        <end position="307"/>
    </location>
</feature>
<keyword evidence="6 8" id="KW-0472">Membrane</keyword>
<feature type="transmembrane region" description="Helical" evidence="8">
    <location>
        <begin position="103"/>
        <end position="121"/>
    </location>
</feature>
<feature type="domain" description="Major facilitator superfamily (MFS) profile" evidence="9">
    <location>
        <begin position="34"/>
        <end position="420"/>
    </location>
</feature>
<dbReference type="InterPro" id="IPR044775">
    <property type="entry name" value="MFS_ERD6/Tret1-like"/>
</dbReference>
<accession>A0A498IJL4</accession>
<sequence length="547" mass="58382">MEEGLLRDVSSNVNGDADDGSETMPGGSPSVTIVVVLSTLVALCGSLSAGCATGYSSAAESGIVEDLDLTLAAYSVFGSILTVGGMIGGLLNGKMADMIGRKGTMGVSAIFSSAGWLTIAFAKNAWWLDTGRLSVGFGVGIIMYVVPVYISEITPKDLRGTFTSANQAKIGKQKDLEATLQRLRGTEASVSQEAADIMDYTVMFQQHSESMLDLFHKRYADSLIIGVGLMFLQQFSGANATAFYGSSIFVDADFSSSVGTIALAISGIPSVALCVFLTDKSGRRPLLMVSAAGMCLSLFLVGLAFYFQDLDLWKKGTPVLVLIGMLGYGTTYLIGMSGLPWVIMSEIFPVNIKGSAGSLLSLVYWSCSWITTYTFNFMMEWSSAGGYKIHSLLSSVPFWSFCILITVRKISGTFFFYAAIAGLTVLIGNSMGGFGVLDGAVSRKKLGGEVGLADVGVRVREGVLVVAEGAEPDARRYSVFGSILTIGGVIGELVNVRTADLIDNVAVRNIQYCRVAAYSICKGFFSFLSPYTYDECNINPEDGHFWW</sequence>
<evidence type="ECO:0000313" key="11">
    <source>
        <dbReference type="Proteomes" id="UP000290289"/>
    </source>
</evidence>
<dbReference type="EMBL" id="RDQH01000338">
    <property type="protein sequence ID" value="RXH82335.1"/>
    <property type="molecule type" value="Genomic_DNA"/>
</dbReference>
<evidence type="ECO:0000256" key="3">
    <source>
        <dbReference type="ARBA" id="ARBA00022597"/>
    </source>
</evidence>
<evidence type="ECO:0000256" key="4">
    <source>
        <dbReference type="ARBA" id="ARBA00022692"/>
    </source>
</evidence>
<keyword evidence="5 8" id="KW-1133">Transmembrane helix</keyword>
<evidence type="ECO:0000313" key="10">
    <source>
        <dbReference type="EMBL" id="RXH82335.1"/>
    </source>
</evidence>
<name>A0A498IJL4_MALDO</name>
<feature type="transmembrane region" description="Helical" evidence="8">
    <location>
        <begin position="133"/>
        <end position="150"/>
    </location>
</feature>
<protein>
    <recommendedName>
        <fullName evidence="9">Major facilitator superfamily (MFS) profile domain-containing protein</fullName>
    </recommendedName>
</protein>
<dbReference type="PANTHER" id="PTHR48021:SF25">
    <property type="entry name" value="SUGAR TRANSPORTER ERD6-LIKE 5"/>
    <property type="match status" value="1"/>
</dbReference>
<proteinExistence type="inferred from homology"/>
<reference evidence="10 11" key="1">
    <citation type="submission" date="2018-10" db="EMBL/GenBank/DDBJ databases">
        <title>A high-quality apple genome assembly.</title>
        <authorList>
            <person name="Hu J."/>
        </authorList>
    </citation>
    <scope>NUCLEOTIDE SEQUENCE [LARGE SCALE GENOMIC DNA]</scope>
    <source>
        <strain evidence="11">cv. HFTH1</strain>
        <tissue evidence="10">Young leaf</tissue>
    </source>
</reference>
<dbReference type="PANTHER" id="PTHR48021">
    <property type="match status" value="1"/>
</dbReference>
<feature type="transmembrane region" description="Helical" evidence="8">
    <location>
        <begin position="71"/>
        <end position="91"/>
    </location>
</feature>
<dbReference type="Proteomes" id="UP000290289">
    <property type="component" value="Chromosome 12"/>
</dbReference>
<dbReference type="PROSITE" id="PS50850">
    <property type="entry name" value="MFS"/>
    <property type="match status" value="1"/>
</dbReference>
<keyword evidence="11" id="KW-1185">Reference proteome</keyword>
<comment type="caution">
    <text evidence="10">The sequence shown here is derived from an EMBL/GenBank/DDBJ whole genome shotgun (WGS) entry which is preliminary data.</text>
</comment>
<dbReference type="STRING" id="3750.A0A498IJL4"/>
<dbReference type="InterPro" id="IPR005828">
    <property type="entry name" value="MFS_sugar_transport-like"/>
</dbReference>
<evidence type="ECO:0000256" key="2">
    <source>
        <dbReference type="ARBA" id="ARBA00010992"/>
    </source>
</evidence>
<dbReference type="InterPro" id="IPR003663">
    <property type="entry name" value="Sugar/inositol_transpt"/>
</dbReference>
<keyword evidence="3" id="KW-0813">Transport</keyword>
<feature type="transmembrane region" description="Helical" evidence="8">
    <location>
        <begin position="414"/>
        <end position="437"/>
    </location>
</feature>
<keyword evidence="4 8" id="KW-0812">Transmembrane</keyword>
<keyword evidence="3" id="KW-0762">Sugar transport</keyword>
<feature type="transmembrane region" description="Helical" evidence="8">
    <location>
        <begin position="223"/>
        <end position="245"/>
    </location>
</feature>
<feature type="transmembrane region" description="Helical" evidence="8">
    <location>
        <begin position="319"/>
        <end position="344"/>
    </location>
</feature>
<dbReference type="InterPro" id="IPR036259">
    <property type="entry name" value="MFS_trans_sf"/>
</dbReference>
<feature type="transmembrane region" description="Helical" evidence="8">
    <location>
        <begin position="257"/>
        <end position="278"/>
    </location>
</feature>
<feature type="transmembrane region" description="Helical" evidence="8">
    <location>
        <begin position="356"/>
        <end position="375"/>
    </location>
</feature>
<comment type="similarity">
    <text evidence="2">Belongs to the major facilitator superfamily. Sugar transporter (TC 2.A.1.1) family.</text>
</comment>
<organism evidence="10 11">
    <name type="scientific">Malus domestica</name>
    <name type="common">Apple</name>
    <name type="synonym">Pyrus malus</name>
    <dbReference type="NCBI Taxonomy" id="3750"/>
    <lineage>
        <taxon>Eukaryota</taxon>
        <taxon>Viridiplantae</taxon>
        <taxon>Streptophyta</taxon>
        <taxon>Embryophyta</taxon>
        <taxon>Tracheophyta</taxon>
        <taxon>Spermatophyta</taxon>
        <taxon>Magnoliopsida</taxon>
        <taxon>eudicotyledons</taxon>
        <taxon>Gunneridae</taxon>
        <taxon>Pentapetalae</taxon>
        <taxon>rosids</taxon>
        <taxon>fabids</taxon>
        <taxon>Rosales</taxon>
        <taxon>Rosaceae</taxon>
        <taxon>Amygdaloideae</taxon>
        <taxon>Maleae</taxon>
        <taxon>Malus</taxon>
    </lineage>
</organism>
<feature type="region of interest" description="Disordered" evidence="7">
    <location>
        <begin position="1"/>
        <end position="26"/>
    </location>
</feature>
<feature type="transmembrane region" description="Helical" evidence="8">
    <location>
        <begin position="387"/>
        <end position="407"/>
    </location>
</feature>
<evidence type="ECO:0000256" key="5">
    <source>
        <dbReference type="ARBA" id="ARBA00022989"/>
    </source>
</evidence>
<dbReference type="AlphaFoldDB" id="A0A498IJL4"/>
<dbReference type="InterPro" id="IPR020846">
    <property type="entry name" value="MFS_dom"/>
</dbReference>
<evidence type="ECO:0000256" key="1">
    <source>
        <dbReference type="ARBA" id="ARBA00004141"/>
    </source>
</evidence>
<dbReference type="InterPro" id="IPR050549">
    <property type="entry name" value="MFS_Trehalose_Transporter"/>
</dbReference>
<dbReference type="GO" id="GO:0051119">
    <property type="term" value="F:sugar transmembrane transporter activity"/>
    <property type="evidence" value="ECO:0007669"/>
    <property type="project" value="InterPro"/>
</dbReference>
<dbReference type="Pfam" id="PF00083">
    <property type="entry name" value="Sugar_tr"/>
    <property type="match status" value="2"/>
</dbReference>
<dbReference type="GO" id="GO:0016020">
    <property type="term" value="C:membrane"/>
    <property type="evidence" value="ECO:0007669"/>
    <property type="project" value="UniProtKB-SubCell"/>
</dbReference>
<evidence type="ECO:0000256" key="8">
    <source>
        <dbReference type="SAM" id="Phobius"/>
    </source>
</evidence>